<organism evidence="1 2">
    <name type="scientific">Nesidiocoris tenuis</name>
    <dbReference type="NCBI Taxonomy" id="355587"/>
    <lineage>
        <taxon>Eukaryota</taxon>
        <taxon>Metazoa</taxon>
        <taxon>Ecdysozoa</taxon>
        <taxon>Arthropoda</taxon>
        <taxon>Hexapoda</taxon>
        <taxon>Insecta</taxon>
        <taxon>Pterygota</taxon>
        <taxon>Neoptera</taxon>
        <taxon>Paraneoptera</taxon>
        <taxon>Hemiptera</taxon>
        <taxon>Heteroptera</taxon>
        <taxon>Panheteroptera</taxon>
        <taxon>Cimicomorpha</taxon>
        <taxon>Miridae</taxon>
        <taxon>Dicyphina</taxon>
        <taxon>Nesidiocoris</taxon>
    </lineage>
</organism>
<name>A0A6H5HI43_9HEMI</name>
<reference evidence="1 2" key="1">
    <citation type="submission" date="2020-02" db="EMBL/GenBank/DDBJ databases">
        <authorList>
            <person name="Ferguson B K."/>
        </authorList>
    </citation>
    <scope>NUCLEOTIDE SEQUENCE [LARGE SCALE GENOMIC DNA]</scope>
</reference>
<protein>
    <submittedName>
        <fullName evidence="1">Uncharacterized protein</fullName>
    </submittedName>
</protein>
<gene>
    <name evidence="1" type="ORF">NTEN_LOCUS21343</name>
</gene>
<proteinExistence type="predicted"/>
<accession>A0A6H5HI43</accession>
<sequence>MVKMLKRITMAERVKTVQLSPRKDPLPKEVFGRESPILDAEVDGRSTSRVRVEEVTKYRQCSSNIQTSANNPILMKFERVGGCQTNFIKNHKKNQGNLDDPKTLKHQTQKLSKFINFSTSKLSNLRASCSHQSSWRSTHLRTDSDHGNHEIHAANKIVLILLYSSCGPYPAVLILRSLSCGPYPAVLILRSLSCGPYPVVLILWFLSCGPYPAVLILRSLSCGPYPAVLILRSLSCGPYPAVLILRSLSCGSYPAVLSLRFLSCGPYPVVLILRSVSCAVKDLKRERKLWCPKSWLQHHKEEIIARRKGGSLKKRNPRNVALPNILQSTRKSKRKKGIGLCKLNRWMLLPDQTYEDRVPPGYDHVQDLLRAFRIHPTLLCRYRDPFPSHISVRRLCRYFRSLVLKILDCIGLILTDPQPAKIKNLEDLRLHRVTAGRIACKSEARSRTTRGQVLVEEGRGIARERAIYHVAWHFINGENNLSRSIGYFSSSPNEMKRNKLRPAPEDLAREKSFRFRGVSNARTVRSDSLPFEFDFDYEFDFLFHCEFDFDFDNEFDFLFHCEFDFDFDEFDFLFQCFRKPRRFRKNAEVPRSREGLGKPRRFLKTVKISGNRESLGKPGHLALKVDRPELKRRSRRELVEKNVRLANLANARRSVILQEPVGVIHNYQQNRIWLECIFTERPPYRWSTLKKNEGSRVELNWIRQGHLHLVPSCVLGLRPLESRTMLFPPRTCSEMLNTDPERFRNYSEADHVQATIVRAPPFCKIVDLGLFAESCGGFLVF</sequence>
<dbReference type="AlphaFoldDB" id="A0A6H5HI43"/>
<dbReference type="Proteomes" id="UP000479000">
    <property type="component" value="Unassembled WGS sequence"/>
</dbReference>
<dbReference type="EMBL" id="CADCXU010031182">
    <property type="protein sequence ID" value="CAB0017319.1"/>
    <property type="molecule type" value="Genomic_DNA"/>
</dbReference>
<evidence type="ECO:0000313" key="2">
    <source>
        <dbReference type="Proteomes" id="UP000479000"/>
    </source>
</evidence>
<keyword evidence="2" id="KW-1185">Reference proteome</keyword>
<evidence type="ECO:0000313" key="1">
    <source>
        <dbReference type="EMBL" id="CAB0017319.1"/>
    </source>
</evidence>